<gene>
    <name evidence="2" type="ORF">PG997_003248</name>
</gene>
<evidence type="ECO:0000313" key="3">
    <source>
        <dbReference type="Proteomes" id="UP001433268"/>
    </source>
</evidence>
<feature type="region of interest" description="Disordered" evidence="1">
    <location>
        <begin position="1"/>
        <end position="29"/>
    </location>
</feature>
<dbReference type="EMBL" id="JAQQWN010000004">
    <property type="protein sequence ID" value="KAK8088287.1"/>
    <property type="molecule type" value="Genomic_DNA"/>
</dbReference>
<protein>
    <submittedName>
        <fullName evidence="2">Uncharacterized protein</fullName>
    </submittedName>
</protein>
<comment type="caution">
    <text evidence="2">The sequence shown here is derived from an EMBL/GenBank/DDBJ whole genome shotgun (WGS) entry which is preliminary data.</text>
</comment>
<evidence type="ECO:0000313" key="2">
    <source>
        <dbReference type="EMBL" id="KAK8088287.1"/>
    </source>
</evidence>
<proteinExistence type="predicted"/>
<evidence type="ECO:0000256" key="1">
    <source>
        <dbReference type="SAM" id="MobiDB-lite"/>
    </source>
</evidence>
<sequence length="82" mass="8745">MTDLIYRRSSSNGRGRRGHLGDDDSLRFNRRRGEAHGQLRLSRLSDLRVAVGHGQGGPRSRGGDGGRAYAVASAGAEEGLIA</sequence>
<dbReference type="Proteomes" id="UP001433268">
    <property type="component" value="Unassembled WGS sequence"/>
</dbReference>
<organism evidence="2 3">
    <name type="scientific">Apiospora hydei</name>
    <dbReference type="NCBI Taxonomy" id="1337664"/>
    <lineage>
        <taxon>Eukaryota</taxon>
        <taxon>Fungi</taxon>
        <taxon>Dikarya</taxon>
        <taxon>Ascomycota</taxon>
        <taxon>Pezizomycotina</taxon>
        <taxon>Sordariomycetes</taxon>
        <taxon>Xylariomycetidae</taxon>
        <taxon>Amphisphaeriales</taxon>
        <taxon>Apiosporaceae</taxon>
        <taxon>Apiospora</taxon>
    </lineage>
</organism>
<feature type="compositionally biased region" description="Basic and acidic residues" evidence="1">
    <location>
        <begin position="19"/>
        <end position="29"/>
    </location>
</feature>
<dbReference type="GeneID" id="92040623"/>
<dbReference type="RefSeq" id="XP_066671181.1">
    <property type="nucleotide sequence ID" value="XM_066807563.1"/>
</dbReference>
<name>A0ABR1WYR3_9PEZI</name>
<keyword evidence="3" id="KW-1185">Reference proteome</keyword>
<accession>A0ABR1WYR3</accession>
<reference evidence="2 3" key="1">
    <citation type="submission" date="2023-01" db="EMBL/GenBank/DDBJ databases">
        <title>Analysis of 21 Apiospora genomes using comparative genomics revels a genus with tremendous synthesis potential of carbohydrate active enzymes and secondary metabolites.</title>
        <authorList>
            <person name="Sorensen T."/>
        </authorList>
    </citation>
    <scope>NUCLEOTIDE SEQUENCE [LARGE SCALE GENOMIC DNA]</scope>
    <source>
        <strain evidence="2 3">CBS 114990</strain>
    </source>
</reference>